<evidence type="ECO:0000256" key="2">
    <source>
        <dbReference type="ARBA" id="ARBA00022692"/>
    </source>
</evidence>
<keyword evidence="8" id="KW-1185">Reference proteome</keyword>
<keyword evidence="3 5" id="KW-1133">Transmembrane helix</keyword>
<evidence type="ECO:0000256" key="1">
    <source>
        <dbReference type="ARBA" id="ARBA00004141"/>
    </source>
</evidence>
<evidence type="ECO:0000256" key="3">
    <source>
        <dbReference type="ARBA" id="ARBA00022989"/>
    </source>
</evidence>
<comment type="caution">
    <text evidence="7">The sequence shown here is derived from an EMBL/GenBank/DDBJ whole genome shotgun (WGS) entry which is preliminary data.</text>
</comment>
<feature type="domain" description="ABC-2 type transporter transmembrane" evidence="6">
    <location>
        <begin position="7"/>
        <end position="372"/>
    </location>
</feature>
<dbReference type="InterPro" id="IPR051328">
    <property type="entry name" value="T7SS_ABC-Transporter"/>
</dbReference>
<feature type="transmembrane region" description="Helical" evidence="5">
    <location>
        <begin position="269"/>
        <end position="287"/>
    </location>
</feature>
<dbReference type="Proteomes" id="UP001161691">
    <property type="component" value="Unassembled WGS sequence"/>
</dbReference>
<feature type="transmembrane region" description="Helical" evidence="5">
    <location>
        <begin position="294"/>
        <end position="314"/>
    </location>
</feature>
<dbReference type="Gene3D" id="3.40.1710.10">
    <property type="entry name" value="abc type-2 transporter like domain"/>
    <property type="match status" value="1"/>
</dbReference>
<evidence type="ECO:0000256" key="5">
    <source>
        <dbReference type="SAM" id="Phobius"/>
    </source>
</evidence>
<organism evidence="7 8">
    <name type="scientific">Cohnella hashimotonis</name>
    <dbReference type="NCBI Taxonomy" id="2826895"/>
    <lineage>
        <taxon>Bacteria</taxon>
        <taxon>Bacillati</taxon>
        <taxon>Bacillota</taxon>
        <taxon>Bacilli</taxon>
        <taxon>Bacillales</taxon>
        <taxon>Paenibacillaceae</taxon>
        <taxon>Cohnella</taxon>
    </lineage>
</organism>
<keyword evidence="4 5" id="KW-0472">Membrane</keyword>
<feature type="transmembrane region" description="Helical" evidence="5">
    <location>
        <begin position="353"/>
        <end position="373"/>
    </location>
</feature>
<name>A0ABT6TVP7_9BACL</name>
<evidence type="ECO:0000259" key="6">
    <source>
        <dbReference type="Pfam" id="PF12698"/>
    </source>
</evidence>
<sequence>MSIFKQKIVWIGTLIVLLVLVVFGAAMMGSVLGAKPKEVPVALVVLDQPAELPGGSTLAVGEMLKEKLTSNAQLPIIWTIVGSEAEARKGLDDRQYYGALIVPADLSSGVASLAGAAPKPATVKIIANEGWNTQAATVVKQGLAQAMRLAGAELSKTMLERIGAQTQQVSVTTASALLSPIVVQEEIMHAAGVNNASGNAPGLLTQIMWMGSLVSALILFFAGGAAMKAGSRRPAAIVWQSIAGIVLTGLASAFLVWEASSWYGMELADATQTWLFLWLAGAAFYMIQSALLNWIGMPAMAILVLLMFFSMPMLNMAPEFLSTASHDWIYAWTPLRFAAVGLREVMYFGGLDAVSSNATVLWSVGGGFLLLLIGSGWKRMKPKTQALPTPEAA</sequence>
<dbReference type="PANTHER" id="PTHR43077">
    <property type="entry name" value="TRANSPORT PERMEASE YVFS-RELATED"/>
    <property type="match status" value="1"/>
</dbReference>
<feature type="transmembrane region" description="Helical" evidence="5">
    <location>
        <begin position="237"/>
        <end position="257"/>
    </location>
</feature>
<protein>
    <submittedName>
        <fullName evidence="7">DUF3533 domain-containing protein</fullName>
    </submittedName>
</protein>
<comment type="subcellular location">
    <subcellularLocation>
        <location evidence="1">Membrane</location>
        <topology evidence="1">Multi-pass membrane protein</topology>
    </subcellularLocation>
</comment>
<dbReference type="EMBL" id="JAGRPV010000001">
    <property type="protein sequence ID" value="MDI4649887.1"/>
    <property type="molecule type" value="Genomic_DNA"/>
</dbReference>
<proteinExistence type="predicted"/>
<accession>A0ABT6TVP7</accession>
<evidence type="ECO:0000313" key="7">
    <source>
        <dbReference type="EMBL" id="MDI4649887.1"/>
    </source>
</evidence>
<dbReference type="Pfam" id="PF12698">
    <property type="entry name" value="ABC2_membrane_3"/>
    <property type="match status" value="1"/>
</dbReference>
<dbReference type="PANTHER" id="PTHR43077:SF5">
    <property type="entry name" value="PHAGE INFECTION PROTEIN"/>
    <property type="match status" value="1"/>
</dbReference>
<evidence type="ECO:0000256" key="4">
    <source>
        <dbReference type="ARBA" id="ARBA00023136"/>
    </source>
</evidence>
<gene>
    <name evidence="7" type="ORF">KB449_33475</name>
</gene>
<dbReference type="RefSeq" id="WP_282912491.1">
    <property type="nucleotide sequence ID" value="NZ_JAGRPV010000001.1"/>
</dbReference>
<feature type="transmembrane region" description="Helical" evidence="5">
    <location>
        <begin position="207"/>
        <end position="225"/>
    </location>
</feature>
<keyword evidence="2 5" id="KW-0812">Transmembrane</keyword>
<reference evidence="7" key="1">
    <citation type="submission" date="2023-04" db="EMBL/GenBank/DDBJ databases">
        <title>Comparative genomic analysis of Cohnella hashimotonis sp. nov., isolated from the International Space Station.</title>
        <authorList>
            <person name="Venkateswaran K."/>
            <person name="Simpson A."/>
        </authorList>
    </citation>
    <scope>NUCLEOTIDE SEQUENCE</scope>
    <source>
        <strain evidence="7">F6_2S_P_1</strain>
    </source>
</reference>
<dbReference type="InterPro" id="IPR013525">
    <property type="entry name" value="ABC2_TM"/>
</dbReference>
<evidence type="ECO:0000313" key="8">
    <source>
        <dbReference type="Proteomes" id="UP001161691"/>
    </source>
</evidence>